<dbReference type="EMBL" id="MECQ01000001">
    <property type="protein sequence ID" value="ODV56559.1"/>
    <property type="molecule type" value="Genomic_DNA"/>
</dbReference>
<protein>
    <submittedName>
        <fullName evidence="1">Uncharacterized protein</fullName>
    </submittedName>
</protein>
<dbReference type="RefSeq" id="WP_069481548.1">
    <property type="nucleotide sequence ID" value="NZ_KV766182.1"/>
</dbReference>
<organism evidence="1 2">
    <name type="scientific">Lysinibacillus fusiformis</name>
    <dbReference type="NCBI Taxonomy" id="28031"/>
    <lineage>
        <taxon>Bacteria</taxon>
        <taxon>Bacillati</taxon>
        <taxon>Bacillota</taxon>
        <taxon>Bacilli</taxon>
        <taxon>Bacillales</taxon>
        <taxon>Bacillaceae</taxon>
        <taxon>Lysinibacillus</taxon>
    </lineage>
</organism>
<dbReference type="OrthoDB" id="9816323at2"/>
<dbReference type="AlphaFoldDB" id="A0A1E4R7Z1"/>
<name>A0A1E4R7Z1_9BACI</name>
<evidence type="ECO:0000313" key="1">
    <source>
        <dbReference type="EMBL" id="ODV56559.1"/>
    </source>
</evidence>
<dbReference type="PROSITE" id="PS51257">
    <property type="entry name" value="PROKAR_LIPOPROTEIN"/>
    <property type="match status" value="1"/>
</dbReference>
<sequence>MKKLILSASLIFTLALTGCGESDSSKPKETVKKVSLEEQSKKFIDENLEGKTIVDFTNKLLTVEDEKLVDMIILGHKNGQQFKDDFDILGRKATATGVITEFVFESSNIGQKRRREGSTSAVRADKFIIYMGNKDIESYELIDYDELYDKNKNKDEFFLGTYPEEIINFAIIDLDQEADLAAGQQITVEGTIANYVLRKDYLDESKVDEFNVLINDSVLK</sequence>
<gene>
    <name evidence="1" type="ORF">BG258_11960</name>
</gene>
<evidence type="ECO:0000313" key="2">
    <source>
        <dbReference type="Proteomes" id="UP000094784"/>
    </source>
</evidence>
<comment type="caution">
    <text evidence="1">The sequence shown here is derived from an EMBL/GenBank/DDBJ whole genome shotgun (WGS) entry which is preliminary data.</text>
</comment>
<dbReference type="Proteomes" id="UP000094784">
    <property type="component" value="Unassembled WGS sequence"/>
</dbReference>
<reference evidence="1 2" key="1">
    <citation type="submission" date="2016-09" db="EMBL/GenBank/DDBJ databases">
        <title>Draft genome sequence of the soil isolate, Lysinibacillus fusiformis M5, a potential hypoxanthine producer.</title>
        <authorList>
            <person name="Gallegos-Monterrosa R."/>
            <person name="Maroti G."/>
            <person name="Balint B."/>
            <person name="Kovacs A.T."/>
        </authorList>
    </citation>
    <scope>NUCLEOTIDE SEQUENCE [LARGE SCALE GENOMIC DNA]</scope>
    <source>
        <strain evidence="1 2">M5</strain>
    </source>
</reference>
<accession>A0A1E4R7Z1</accession>
<proteinExistence type="predicted"/>